<dbReference type="EMBL" id="PNFZ01000007">
    <property type="protein sequence ID" value="PMB97345.1"/>
    <property type="molecule type" value="Genomic_DNA"/>
</dbReference>
<evidence type="ECO:0000259" key="2">
    <source>
        <dbReference type="PROSITE" id="PS51462"/>
    </source>
</evidence>
<comment type="caution">
    <text evidence="3">The sequence shown here is derived from an EMBL/GenBank/DDBJ whole genome shotgun (WGS) entry which is preliminary data.</text>
</comment>
<proteinExistence type="inferred from homology"/>
<dbReference type="InterPro" id="IPR015797">
    <property type="entry name" value="NUDIX_hydrolase-like_dom_sf"/>
</dbReference>
<dbReference type="PANTHER" id="PTHR43736:SF1">
    <property type="entry name" value="DIHYDRONEOPTERIN TRIPHOSPHATE DIPHOSPHATASE"/>
    <property type="match status" value="1"/>
</dbReference>
<dbReference type="PROSITE" id="PS51462">
    <property type="entry name" value="NUDIX"/>
    <property type="match status" value="1"/>
</dbReference>
<dbReference type="Pfam" id="PF00293">
    <property type="entry name" value="NUDIX"/>
    <property type="match status" value="1"/>
</dbReference>
<dbReference type="AlphaFoldDB" id="A0A2N6PF81"/>
<dbReference type="Gene3D" id="3.90.79.10">
    <property type="entry name" value="Nucleoside Triphosphate Pyrophosphohydrolase"/>
    <property type="match status" value="1"/>
</dbReference>
<dbReference type="SUPFAM" id="SSF55811">
    <property type="entry name" value="Nudix"/>
    <property type="match status" value="1"/>
</dbReference>
<keyword evidence="4" id="KW-1185">Reference proteome</keyword>
<dbReference type="OrthoDB" id="129709at2"/>
<dbReference type="PANTHER" id="PTHR43736">
    <property type="entry name" value="ADP-RIBOSE PYROPHOSPHATASE"/>
    <property type="match status" value="1"/>
</dbReference>
<feature type="domain" description="Nudix hydrolase" evidence="2">
    <location>
        <begin position="63"/>
        <end position="200"/>
    </location>
</feature>
<keyword evidence="3" id="KW-0378">Hydrolase</keyword>
<evidence type="ECO:0000313" key="3">
    <source>
        <dbReference type="EMBL" id="PMB97345.1"/>
    </source>
</evidence>
<comment type="similarity">
    <text evidence="1">Belongs to the Nudix hydrolase family.</text>
</comment>
<organism evidence="3 4">
    <name type="scientific">Brevibacterium luteolum</name>
    <dbReference type="NCBI Taxonomy" id="199591"/>
    <lineage>
        <taxon>Bacteria</taxon>
        <taxon>Bacillati</taxon>
        <taxon>Actinomycetota</taxon>
        <taxon>Actinomycetes</taxon>
        <taxon>Micrococcales</taxon>
        <taxon>Brevibacteriaceae</taxon>
        <taxon>Brevibacterium</taxon>
    </lineage>
</organism>
<name>A0A2N6PF81_9MICO</name>
<dbReference type="GO" id="GO:0016787">
    <property type="term" value="F:hydrolase activity"/>
    <property type="evidence" value="ECO:0007669"/>
    <property type="project" value="UniProtKB-KW"/>
</dbReference>
<protein>
    <submittedName>
        <fullName evidence="3">NUDIX hydrolase</fullName>
    </submittedName>
</protein>
<evidence type="ECO:0000313" key="4">
    <source>
        <dbReference type="Proteomes" id="UP000235703"/>
    </source>
</evidence>
<gene>
    <name evidence="3" type="ORF">CJ198_11180</name>
</gene>
<accession>A0A2N6PF81</accession>
<dbReference type="Proteomes" id="UP000235703">
    <property type="component" value="Unassembled WGS sequence"/>
</dbReference>
<evidence type="ECO:0000256" key="1">
    <source>
        <dbReference type="ARBA" id="ARBA00005582"/>
    </source>
</evidence>
<dbReference type="InterPro" id="IPR000086">
    <property type="entry name" value="NUDIX_hydrolase_dom"/>
</dbReference>
<reference evidence="3 4" key="1">
    <citation type="submission" date="2017-09" db="EMBL/GenBank/DDBJ databases">
        <title>Bacterial strain isolated from the female urinary microbiota.</title>
        <authorList>
            <person name="Thomas-White K."/>
            <person name="Kumar N."/>
            <person name="Forster S."/>
            <person name="Putonti C."/>
            <person name="Lawley T."/>
            <person name="Wolfe A.J."/>
        </authorList>
    </citation>
    <scope>NUCLEOTIDE SEQUENCE [LARGE SCALE GENOMIC DNA]</scope>
    <source>
        <strain evidence="3 4">UMB0680</strain>
    </source>
</reference>
<sequence length="206" mass="22402">MLTAVTTLAITVTAEPPVAPMRMMSADRTLNDFAAELRSAGQAPQAEFLLTAGPAALSKTADPDHFTASCVVFDLAADDRRVLLQRHRKTGKWMQFGGHVEAADASFAAAAARELTEEAGLRSWRWFSPVPVSVTSYALSAQHGRCARHRDVLFAADVSEHEAVSVSVESHALGWFSLDTLPDQLMPDLTDRLPTLWDAACRLAER</sequence>